<dbReference type="InterPro" id="IPR014717">
    <property type="entry name" value="Transl_elong_EF1B/ribsomal_bS6"/>
</dbReference>
<dbReference type="Gene3D" id="3.30.70.60">
    <property type="match status" value="1"/>
</dbReference>
<keyword evidence="4" id="KW-1185">Reference proteome</keyword>
<dbReference type="AlphaFoldDB" id="A0A845V489"/>
<accession>A0A845V489</accession>
<proteinExistence type="predicted"/>
<evidence type="ECO:0000313" key="4">
    <source>
        <dbReference type="Proteomes" id="UP000484885"/>
    </source>
</evidence>
<evidence type="ECO:0000256" key="1">
    <source>
        <dbReference type="SAM" id="Coils"/>
    </source>
</evidence>
<protein>
    <submittedName>
        <fullName evidence="3">Type 4a pilus biogenesis protein PilO</fullName>
    </submittedName>
</protein>
<feature type="transmembrane region" description="Helical" evidence="2">
    <location>
        <begin position="20"/>
        <end position="43"/>
    </location>
</feature>
<dbReference type="PANTHER" id="PTHR39555">
    <property type="entry name" value="FIMBRIAL ASSEMBLY PROTEIN PILO-LIKE PROTEIN-RELATED"/>
    <property type="match status" value="1"/>
</dbReference>
<keyword evidence="1" id="KW-0175">Coiled coil</keyword>
<dbReference type="GO" id="GO:0043683">
    <property type="term" value="P:type IV pilus assembly"/>
    <property type="evidence" value="ECO:0007669"/>
    <property type="project" value="InterPro"/>
</dbReference>
<gene>
    <name evidence="3" type="primary">pilO</name>
    <name evidence="3" type="ORF">G3I74_09710</name>
</gene>
<dbReference type="PIRSF" id="PIRSF016482">
    <property type="entry name" value="PilO"/>
    <property type="match status" value="1"/>
</dbReference>
<sequence>MMQLSELKDLDFNNLGSASSGAKFVILAFIAVLILAAGYWFLIKDQRETLENRERVEVQLKQEFQEKQQKAANLPAYERQLVEMEEMLEAMLRQLPSKTEMAELLVDISQTALGAGIDNELFEPRAEITRDFFAEQPINVRMVGTYHQFGEFVSTVASLPRVVILTIQDISLQPVEGSGGRLRMDGAITTYRYLDETETAAAQSSEGGP</sequence>
<keyword evidence="2" id="KW-0472">Membrane</keyword>
<dbReference type="PANTHER" id="PTHR39555:SF1">
    <property type="entry name" value="TYPE IV PILUS INNER MEMBRANE COMPONENT PILO"/>
    <property type="match status" value="1"/>
</dbReference>
<dbReference type="Proteomes" id="UP000484885">
    <property type="component" value="Unassembled WGS sequence"/>
</dbReference>
<dbReference type="InterPro" id="IPR007445">
    <property type="entry name" value="PilO"/>
</dbReference>
<feature type="coiled-coil region" evidence="1">
    <location>
        <begin position="43"/>
        <end position="94"/>
    </location>
</feature>
<dbReference type="EMBL" id="JAAGSC010000041">
    <property type="protein sequence ID" value="NDY96006.1"/>
    <property type="molecule type" value="Genomic_DNA"/>
</dbReference>
<dbReference type="Pfam" id="PF04350">
    <property type="entry name" value="PilO"/>
    <property type="match status" value="1"/>
</dbReference>
<name>A0A845V489_9GAMM</name>
<organism evidence="3 4">
    <name type="scientific">Wenzhouxiangella limi</name>
    <dbReference type="NCBI Taxonomy" id="2707351"/>
    <lineage>
        <taxon>Bacteria</taxon>
        <taxon>Pseudomonadati</taxon>
        <taxon>Pseudomonadota</taxon>
        <taxon>Gammaproteobacteria</taxon>
        <taxon>Chromatiales</taxon>
        <taxon>Wenzhouxiangellaceae</taxon>
        <taxon>Wenzhouxiangella</taxon>
    </lineage>
</organism>
<dbReference type="GO" id="GO:0043107">
    <property type="term" value="P:type IV pilus-dependent motility"/>
    <property type="evidence" value="ECO:0007669"/>
    <property type="project" value="InterPro"/>
</dbReference>
<evidence type="ECO:0000256" key="2">
    <source>
        <dbReference type="SAM" id="Phobius"/>
    </source>
</evidence>
<keyword evidence="2" id="KW-0812">Transmembrane</keyword>
<keyword evidence="2" id="KW-1133">Transmembrane helix</keyword>
<comment type="caution">
    <text evidence="3">The sequence shown here is derived from an EMBL/GenBank/DDBJ whole genome shotgun (WGS) entry which is preliminary data.</text>
</comment>
<reference evidence="3 4" key="1">
    <citation type="submission" date="2020-02" db="EMBL/GenBank/DDBJ databases">
        <authorList>
            <person name="Zhang X.-Y."/>
        </authorList>
    </citation>
    <scope>NUCLEOTIDE SEQUENCE [LARGE SCALE GENOMIC DNA]</scope>
    <source>
        <strain evidence="3 4">C33</strain>
    </source>
</reference>
<dbReference type="Gene3D" id="1.10.287.540">
    <property type="entry name" value="Helix hairpin bin"/>
    <property type="match status" value="1"/>
</dbReference>
<evidence type="ECO:0000313" key="3">
    <source>
        <dbReference type="EMBL" id="NDY96006.1"/>
    </source>
</evidence>